<proteinExistence type="predicted"/>
<organism evidence="1 2">
    <name type="scientific">Angomonas deanei</name>
    <dbReference type="NCBI Taxonomy" id="59799"/>
    <lineage>
        <taxon>Eukaryota</taxon>
        <taxon>Discoba</taxon>
        <taxon>Euglenozoa</taxon>
        <taxon>Kinetoplastea</taxon>
        <taxon>Metakinetoplastina</taxon>
        <taxon>Trypanosomatida</taxon>
        <taxon>Trypanosomatidae</taxon>
        <taxon>Strigomonadinae</taxon>
        <taxon>Angomonas</taxon>
    </lineage>
</organism>
<dbReference type="EMBL" id="LR877165">
    <property type="protein sequence ID" value="CAD2221383.1"/>
    <property type="molecule type" value="Genomic_DNA"/>
</dbReference>
<keyword evidence="2" id="KW-1185">Reference proteome</keyword>
<dbReference type="InterPro" id="IPR009003">
    <property type="entry name" value="Peptidase_S1_PA"/>
</dbReference>
<dbReference type="SUPFAM" id="SSF50494">
    <property type="entry name" value="Trypsin-like serine proteases"/>
    <property type="match status" value="1"/>
</dbReference>
<accession>A0A7G2CSI4</accession>
<protein>
    <submittedName>
        <fullName evidence="1">Trypsin, putative</fullName>
    </submittedName>
</protein>
<dbReference type="Proteomes" id="UP000515908">
    <property type="component" value="Chromosome 21"/>
</dbReference>
<evidence type="ECO:0000313" key="2">
    <source>
        <dbReference type="Proteomes" id="UP000515908"/>
    </source>
</evidence>
<dbReference type="VEuPathDB" id="TriTrypDB:ADEAN_000891500"/>
<sequence length="256" mass="28226">MESVYPIISFLHVPGKMSKPLWLMLGTAFRFSLAGFDTKHYLLTSKHTFSPWEFTSDASQLKIPEEFRKMRYVVGRIYQKKVEHGLDISSTVFDDLSLKLVHPTMDLAVIEQTSFRHVQVNEVALSLNPSYLPKGSPVLIYGFRGNGQLGELDTLDAGVLDSLPEEERKQFLASLENVEGKQSGALCSALVVDPRGMCKGVSDVDQCFHGMSGSPLLSADHLSTGGILYGKHASCETNIGYVPSKEIVDWLKGALS</sequence>
<name>A0A7G2CSI4_9TRYP</name>
<gene>
    <name evidence="1" type="ORF">ADEAN_000891500</name>
</gene>
<evidence type="ECO:0000313" key="1">
    <source>
        <dbReference type="EMBL" id="CAD2221383.1"/>
    </source>
</evidence>
<dbReference type="OrthoDB" id="240599at2759"/>
<reference evidence="1 2" key="1">
    <citation type="submission" date="2020-08" db="EMBL/GenBank/DDBJ databases">
        <authorList>
            <person name="Newling K."/>
            <person name="Davey J."/>
            <person name="Forrester S."/>
        </authorList>
    </citation>
    <scope>NUCLEOTIDE SEQUENCE [LARGE SCALE GENOMIC DNA]</scope>
    <source>
        <strain evidence="2">Crithidia deanei Carvalho (ATCC PRA-265)</strain>
    </source>
</reference>
<dbReference type="AlphaFoldDB" id="A0A7G2CSI4"/>